<keyword evidence="1" id="KW-0812">Transmembrane</keyword>
<keyword evidence="3" id="KW-1185">Reference proteome</keyword>
<evidence type="ECO:0000313" key="2">
    <source>
        <dbReference type="EMBL" id="NBI05312.1"/>
    </source>
</evidence>
<dbReference type="EMBL" id="QXXA01000001">
    <property type="protein sequence ID" value="NBI05312.1"/>
    <property type="molecule type" value="Genomic_DNA"/>
</dbReference>
<feature type="transmembrane region" description="Helical" evidence="1">
    <location>
        <begin position="31"/>
        <end position="51"/>
    </location>
</feature>
<evidence type="ECO:0000256" key="1">
    <source>
        <dbReference type="SAM" id="Phobius"/>
    </source>
</evidence>
<reference evidence="2 3" key="1">
    <citation type="submission" date="2018-08" db="EMBL/GenBank/DDBJ databases">
        <title>Murine metabolic-syndrome-specific gut microbial biobank.</title>
        <authorList>
            <person name="Liu C."/>
        </authorList>
    </citation>
    <scope>NUCLEOTIDE SEQUENCE [LARGE SCALE GENOMIC DNA]</scope>
    <source>
        <strain evidence="2 3">583</strain>
    </source>
</reference>
<dbReference type="RefSeq" id="WP_160195826.1">
    <property type="nucleotide sequence ID" value="NZ_QXXA01000001.1"/>
</dbReference>
<sequence>MNIKEGSIPTALGAVVTTAGLISRQKAKKSLAWGVVGFGLAHIVLGSIDYFQHKNDNL</sequence>
<dbReference type="OrthoDB" id="1756838at2"/>
<protein>
    <submittedName>
        <fullName evidence="2">Asparagine synthase</fullName>
    </submittedName>
</protein>
<comment type="caution">
    <text evidence="2">The sequence shown here is derived from an EMBL/GenBank/DDBJ whole genome shotgun (WGS) entry which is preliminary data.</text>
</comment>
<name>A0A845QVW7_9CLOT</name>
<dbReference type="Proteomes" id="UP000467132">
    <property type="component" value="Unassembled WGS sequence"/>
</dbReference>
<organism evidence="2 3">
    <name type="scientific">Senegalia massiliensis</name>
    <dbReference type="NCBI Taxonomy" id="1720316"/>
    <lineage>
        <taxon>Bacteria</taxon>
        <taxon>Bacillati</taxon>
        <taxon>Bacillota</taxon>
        <taxon>Clostridia</taxon>
        <taxon>Eubacteriales</taxon>
        <taxon>Clostridiaceae</taxon>
        <taxon>Senegalia</taxon>
    </lineage>
</organism>
<evidence type="ECO:0000313" key="3">
    <source>
        <dbReference type="Proteomes" id="UP000467132"/>
    </source>
</evidence>
<dbReference type="AlphaFoldDB" id="A0A845QVW7"/>
<accession>A0A845QVW7</accession>
<gene>
    <name evidence="2" type="ORF">D3Z33_00395</name>
</gene>
<keyword evidence="1" id="KW-1133">Transmembrane helix</keyword>
<keyword evidence="1" id="KW-0472">Membrane</keyword>
<proteinExistence type="predicted"/>